<dbReference type="PANTHER" id="PTHR22811">
    <property type="entry name" value="TRANSMEMBRANE EMP24 DOMAIN-CONTAINING PROTEIN"/>
    <property type="match status" value="1"/>
</dbReference>
<dbReference type="RefSeq" id="XP_017295149.2">
    <property type="nucleotide sequence ID" value="XM_017439660.3"/>
</dbReference>
<dbReference type="Pfam" id="PF01105">
    <property type="entry name" value="EMP24_GP25L"/>
    <property type="match status" value="1"/>
</dbReference>
<dbReference type="PROSITE" id="PS50866">
    <property type="entry name" value="GOLD"/>
    <property type="match status" value="1"/>
</dbReference>
<keyword evidence="4 11" id="KW-0732">Signal</keyword>
<dbReference type="KEGG" id="kmr:108249985"/>
<evidence type="ECO:0000256" key="11">
    <source>
        <dbReference type="SAM" id="SignalP"/>
    </source>
</evidence>
<keyword evidence="3 8" id="KW-0812">Transmembrane</keyword>
<evidence type="ECO:0000256" key="10">
    <source>
        <dbReference type="SAM" id="Phobius"/>
    </source>
</evidence>
<dbReference type="GeneTree" id="ENSGT00940000159747"/>
<reference evidence="13" key="1">
    <citation type="submission" date="2025-08" db="UniProtKB">
        <authorList>
            <consortium name="Ensembl"/>
        </authorList>
    </citation>
    <scope>IDENTIFICATION</scope>
</reference>
<feature type="domain" description="GOLD" evidence="12">
    <location>
        <begin position="42"/>
        <end position="163"/>
    </location>
</feature>
<evidence type="ECO:0000256" key="1">
    <source>
        <dbReference type="ARBA" id="ARBA00004115"/>
    </source>
</evidence>
<dbReference type="InterPro" id="IPR009038">
    <property type="entry name" value="GOLD_dom"/>
</dbReference>
<evidence type="ECO:0000256" key="4">
    <source>
        <dbReference type="ARBA" id="ARBA00022729"/>
    </source>
</evidence>
<dbReference type="GO" id="GO:0005789">
    <property type="term" value="C:endoplasmic reticulum membrane"/>
    <property type="evidence" value="ECO:0007669"/>
    <property type="project" value="UniProtKB-SubCell"/>
</dbReference>
<evidence type="ECO:0000256" key="9">
    <source>
        <dbReference type="SAM" id="Coils"/>
    </source>
</evidence>
<keyword evidence="6 10" id="KW-1133">Transmembrane helix</keyword>
<evidence type="ECO:0000256" key="7">
    <source>
        <dbReference type="ARBA" id="ARBA00023136"/>
    </source>
</evidence>
<keyword evidence="5" id="KW-0256">Endoplasmic reticulum</keyword>
<dbReference type="GeneID" id="108249985"/>
<organism evidence="13 14">
    <name type="scientific">Kryptolebias marmoratus</name>
    <name type="common">Mangrove killifish</name>
    <name type="synonym">Rivulus marmoratus</name>
    <dbReference type="NCBI Taxonomy" id="37003"/>
    <lineage>
        <taxon>Eukaryota</taxon>
        <taxon>Metazoa</taxon>
        <taxon>Chordata</taxon>
        <taxon>Craniata</taxon>
        <taxon>Vertebrata</taxon>
        <taxon>Euteleostomi</taxon>
        <taxon>Actinopterygii</taxon>
        <taxon>Neopterygii</taxon>
        <taxon>Teleostei</taxon>
        <taxon>Neoteleostei</taxon>
        <taxon>Acanthomorphata</taxon>
        <taxon>Ovalentaria</taxon>
        <taxon>Atherinomorphae</taxon>
        <taxon>Cyprinodontiformes</taxon>
        <taxon>Rivulidae</taxon>
        <taxon>Kryptolebias</taxon>
    </lineage>
</organism>
<dbReference type="STRING" id="37003.ENSKMAP00000017181"/>
<feature type="signal peptide" evidence="11">
    <location>
        <begin position="1"/>
        <end position="32"/>
    </location>
</feature>
<evidence type="ECO:0000259" key="12">
    <source>
        <dbReference type="PROSITE" id="PS50866"/>
    </source>
</evidence>
<dbReference type="InterPro" id="IPR015720">
    <property type="entry name" value="Emp24-like"/>
</dbReference>
<comment type="subcellular location">
    <subcellularLocation>
        <location evidence="1">Endoplasmic reticulum membrane</location>
        <topology evidence="1">Single-pass type I membrane protein</topology>
    </subcellularLocation>
    <subcellularLocation>
        <location evidence="8">Membrane</location>
        <topology evidence="8">Single-pass type I membrane protein</topology>
    </subcellularLocation>
</comment>
<evidence type="ECO:0000256" key="3">
    <source>
        <dbReference type="ARBA" id="ARBA00022692"/>
    </source>
</evidence>
<keyword evidence="14" id="KW-1185">Reference proteome</keyword>
<feature type="coiled-coil region" evidence="9">
    <location>
        <begin position="156"/>
        <end position="183"/>
    </location>
</feature>
<keyword evidence="9" id="KW-0175">Coiled coil</keyword>
<dbReference type="Proteomes" id="UP000264800">
    <property type="component" value="Unplaced"/>
</dbReference>
<dbReference type="AlphaFoldDB" id="A0A3Q3ALH2"/>
<reference evidence="13" key="2">
    <citation type="submission" date="2025-09" db="UniProtKB">
        <authorList>
            <consortium name="Ensembl"/>
        </authorList>
    </citation>
    <scope>IDENTIFICATION</scope>
</reference>
<evidence type="ECO:0000313" key="14">
    <source>
        <dbReference type="Proteomes" id="UP000264800"/>
    </source>
</evidence>
<comment type="similarity">
    <text evidence="2 8">Belongs to the EMP24/GP25L family.</text>
</comment>
<evidence type="ECO:0000256" key="8">
    <source>
        <dbReference type="RuleBase" id="RU003827"/>
    </source>
</evidence>
<protein>
    <submittedName>
        <fullName evidence="13">Transmembrane emp24 domain-containing protein 9</fullName>
    </submittedName>
</protein>
<dbReference type="OMA" id="WRTGIHT"/>
<evidence type="ECO:0000256" key="2">
    <source>
        <dbReference type="ARBA" id="ARBA00007104"/>
    </source>
</evidence>
<evidence type="ECO:0000256" key="6">
    <source>
        <dbReference type="ARBA" id="ARBA00022989"/>
    </source>
</evidence>
<evidence type="ECO:0000256" key="5">
    <source>
        <dbReference type="ARBA" id="ARBA00022824"/>
    </source>
</evidence>
<dbReference type="Ensembl" id="ENSKMAT00000017418.1">
    <property type="protein sequence ID" value="ENSKMAP00000017181.1"/>
    <property type="gene ID" value="ENSKMAG00000012801.1"/>
</dbReference>
<accession>A0A3Q3ALH2</accession>
<name>A0A3Q3ALH2_KRYMA</name>
<feature type="chain" id="PRO_5018552259" evidence="11">
    <location>
        <begin position="33"/>
        <end position="220"/>
    </location>
</feature>
<dbReference type="OrthoDB" id="3427at2759"/>
<keyword evidence="7 10" id="KW-0472">Membrane</keyword>
<evidence type="ECO:0000313" key="13">
    <source>
        <dbReference type="Ensembl" id="ENSKMAP00000017181.1"/>
    </source>
</evidence>
<proteinExistence type="inferred from homology"/>
<dbReference type="SMART" id="SM01190">
    <property type="entry name" value="EMP24_GP25L"/>
    <property type="match status" value="1"/>
</dbReference>
<feature type="transmembrane region" description="Helical" evidence="10">
    <location>
        <begin position="197"/>
        <end position="219"/>
    </location>
</feature>
<sequence>MRRSSADMGCRRLQQCVSAAFLLLFCLSLVSSLVFHVSEGEQRCFIEKIPEKNKLIGDLWTQLFDEQTGEYLPAPQDLSVSVIATDPHHQLVLTRQEGSNGTFSFTSSESGEHRVCLQPSSSQRPLSAGLVLVVGMDLRSADRTDDHTQILRLNGLTKLQLRVQQLTDQVQQIQKELGHLKELEKDFRHINHSTNMWIFWWPVLRSIYVVVYVISFTSAW</sequence>